<feature type="transmembrane region" description="Helical" evidence="9">
    <location>
        <begin position="81"/>
        <end position="102"/>
    </location>
</feature>
<dbReference type="Proteomes" id="UP001204524">
    <property type="component" value="Unassembled WGS sequence"/>
</dbReference>
<dbReference type="InterPro" id="IPR036890">
    <property type="entry name" value="HATPase_C_sf"/>
</dbReference>
<keyword evidence="8 9" id="KW-0472">Membrane</keyword>
<dbReference type="InterPro" id="IPR050482">
    <property type="entry name" value="Sensor_HK_TwoCompSys"/>
</dbReference>
<dbReference type="RefSeq" id="WP_254180389.1">
    <property type="nucleotide sequence ID" value="NZ_JANARS010000002.1"/>
</dbReference>
<dbReference type="GO" id="GO:0016301">
    <property type="term" value="F:kinase activity"/>
    <property type="evidence" value="ECO:0007669"/>
    <property type="project" value="UniProtKB-KW"/>
</dbReference>
<comment type="caution">
    <text evidence="11">The sequence shown here is derived from an EMBL/GenBank/DDBJ whole genome shotgun (WGS) entry which is preliminary data.</text>
</comment>
<evidence type="ECO:0000259" key="10">
    <source>
        <dbReference type="Pfam" id="PF07730"/>
    </source>
</evidence>
<dbReference type="CDD" id="cd16917">
    <property type="entry name" value="HATPase_UhpB-NarQ-NarX-like"/>
    <property type="match status" value="1"/>
</dbReference>
<feature type="transmembrane region" description="Helical" evidence="9">
    <location>
        <begin position="114"/>
        <end position="132"/>
    </location>
</feature>
<evidence type="ECO:0000313" key="11">
    <source>
        <dbReference type="EMBL" id="MCP3421159.1"/>
    </source>
</evidence>
<proteinExistence type="predicted"/>
<protein>
    <submittedName>
        <fullName evidence="11">Histidine kinase</fullName>
    </submittedName>
</protein>
<dbReference type="SUPFAM" id="SSF55874">
    <property type="entry name" value="ATPase domain of HSP90 chaperone/DNA topoisomerase II/histidine kinase"/>
    <property type="match status" value="1"/>
</dbReference>
<dbReference type="PANTHER" id="PTHR24421">
    <property type="entry name" value="NITRATE/NITRITE SENSOR PROTEIN NARX-RELATED"/>
    <property type="match status" value="1"/>
</dbReference>
<keyword evidence="2" id="KW-1003">Cell membrane</keyword>
<dbReference type="Gene3D" id="1.20.5.1930">
    <property type="match status" value="1"/>
</dbReference>
<keyword evidence="5 11" id="KW-0418">Kinase</keyword>
<dbReference type="Pfam" id="PF07730">
    <property type="entry name" value="HisKA_3"/>
    <property type="match status" value="1"/>
</dbReference>
<feature type="transmembrane region" description="Helical" evidence="9">
    <location>
        <begin position="144"/>
        <end position="163"/>
    </location>
</feature>
<accession>A0ABT1KTU8</accession>
<dbReference type="EMBL" id="JANARS010000002">
    <property type="protein sequence ID" value="MCP3421159.1"/>
    <property type="molecule type" value="Genomic_DNA"/>
</dbReference>
<organism evidence="11 12">
    <name type="scientific">Nocardioides pinisoli</name>
    <dbReference type="NCBI Taxonomy" id="2950279"/>
    <lineage>
        <taxon>Bacteria</taxon>
        <taxon>Bacillati</taxon>
        <taxon>Actinomycetota</taxon>
        <taxon>Actinomycetes</taxon>
        <taxon>Propionibacteriales</taxon>
        <taxon>Nocardioidaceae</taxon>
        <taxon>Nocardioides</taxon>
    </lineage>
</organism>
<reference evidence="11 12" key="1">
    <citation type="submission" date="2022-06" db="EMBL/GenBank/DDBJ databases">
        <authorList>
            <person name="So Y."/>
        </authorList>
    </citation>
    <scope>NUCLEOTIDE SEQUENCE [LARGE SCALE GENOMIC DNA]</scope>
    <source>
        <strain evidence="11 12">STR3</strain>
    </source>
</reference>
<keyword evidence="6 9" id="KW-1133">Transmembrane helix</keyword>
<comment type="subcellular location">
    <subcellularLocation>
        <location evidence="1">Cell membrane</location>
        <topology evidence="1">Multi-pass membrane protein</topology>
    </subcellularLocation>
</comment>
<dbReference type="Gene3D" id="3.30.565.10">
    <property type="entry name" value="Histidine kinase-like ATPase, C-terminal domain"/>
    <property type="match status" value="1"/>
</dbReference>
<evidence type="ECO:0000256" key="9">
    <source>
        <dbReference type="SAM" id="Phobius"/>
    </source>
</evidence>
<keyword evidence="7" id="KW-0902">Two-component regulatory system</keyword>
<evidence type="ECO:0000256" key="6">
    <source>
        <dbReference type="ARBA" id="ARBA00022989"/>
    </source>
</evidence>
<gene>
    <name evidence="11" type="ORF">NCI01_05065</name>
</gene>
<feature type="transmembrane region" description="Helical" evidence="9">
    <location>
        <begin position="47"/>
        <end position="69"/>
    </location>
</feature>
<evidence type="ECO:0000256" key="2">
    <source>
        <dbReference type="ARBA" id="ARBA00022475"/>
    </source>
</evidence>
<keyword evidence="4 9" id="KW-0812">Transmembrane</keyword>
<keyword evidence="3" id="KW-0808">Transferase</keyword>
<evidence type="ECO:0000256" key="5">
    <source>
        <dbReference type="ARBA" id="ARBA00022777"/>
    </source>
</evidence>
<dbReference type="InterPro" id="IPR011712">
    <property type="entry name" value="Sig_transdc_His_kin_sub3_dim/P"/>
</dbReference>
<evidence type="ECO:0000256" key="4">
    <source>
        <dbReference type="ARBA" id="ARBA00022692"/>
    </source>
</evidence>
<evidence type="ECO:0000256" key="1">
    <source>
        <dbReference type="ARBA" id="ARBA00004651"/>
    </source>
</evidence>
<sequence length="526" mass="55148">MLHSSGIDSTAAGPVPVRSWRVTTAVRVFALALVTGTLLSKGQLEEAAPLLGAMVIIAGACSALEWGSLDRRVPLIPVSETALVGLILTSAPPHGSLIAYVAVPTIVAGVQHGFVTTLNAALIGAVTCIAVLSASSDPDRASRLAAVAPWLLTGLGAGLLASWQSRSARDLGSRIAPYVAAHHLMAQLHGLARQGAIGLDSSMLASELGASLRAATGADRCAVFVQRSSGTMTLVSSYGDARGLLDHIGASPDDRVPGIVVIPLTRAGGRTGVVVLAGVASWSEDLVAETTAIAAEFALRLDTAVLFDDVRFMAASEERNRIAREMHDGVAQEIVALGYVVDEIESVSPDAETRALAVSLRKEISRVVTELRHSIFDLRHQVGDLELSGALAEYAQAVSSDTDLRVHLVLDSTGPQLPARTQSEVLRVAQEAIGNVRRHARAANLWVSYVSDGSSLRLEVADDGIGNAVPRERHWGLQTMQERADGIGAQLAVTPRPGGGTVVCLLSRPHAASEGTSRREHHNPAR</sequence>
<name>A0ABT1KTU8_9ACTN</name>
<evidence type="ECO:0000256" key="7">
    <source>
        <dbReference type="ARBA" id="ARBA00023012"/>
    </source>
</evidence>
<dbReference type="PANTHER" id="PTHR24421:SF37">
    <property type="entry name" value="SENSOR HISTIDINE KINASE NARS"/>
    <property type="match status" value="1"/>
</dbReference>
<feature type="domain" description="Signal transduction histidine kinase subgroup 3 dimerisation and phosphoacceptor" evidence="10">
    <location>
        <begin position="318"/>
        <end position="381"/>
    </location>
</feature>
<keyword evidence="12" id="KW-1185">Reference proteome</keyword>
<evidence type="ECO:0000313" key="12">
    <source>
        <dbReference type="Proteomes" id="UP001204524"/>
    </source>
</evidence>
<evidence type="ECO:0000256" key="3">
    <source>
        <dbReference type="ARBA" id="ARBA00022679"/>
    </source>
</evidence>
<evidence type="ECO:0000256" key="8">
    <source>
        <dbReference type="ARBA" id="ARBA00023136"/>
    </source>
</evidence>